<name>A0ACB9RQL6_9MYRT</name>
<dbReference type="Proteomes" id="UP001057402">
    <property type="component" value="Chromosome 3"/>
</dbReference>
<accession>A0ACB9RQL6</accession>
<organism evidence="1 2">
    <name type="scientific">Melastoma candidum</name>
    <dbReference type="NCBI Taxonomy" id="119954"/>
    <lineage>
        <taxon>Eukaryota</taxon>
        <taxon>Viridiplantae</taxon>
        <taxon>Streptophyta</taxon>
        <taxon>Embryophyta</taxon>
        <taxon>Tracheophyta</taxon>
        <taxon>Spermatophyta</taxon>
        <taxon>Magnoliopsida</taxon>
        <taxon>eudicotyledons</taxon>
        <taxon>Gunneridae</taxon>
        <taxon>Pentapetalae</taxon>
        <taxon>rosids</taxon>
        <taxon>malvids</taxon>
        <taxon>Myrtales</taxon>
        <taxon>Melastomataceae</taxon>
        <taxon>Melastomatoideae</taxon>
        <taxon>Melastomateae</taxon>
        <taxon>Melastoma</taxon>
    </lineage>
</organism>
<reference evidence="2" key="1">
    <citation type="journal article" date="2023" name="Front. Plant Sci.">
        <title>Chromosomal-level genome assembly of Melastoma candidum provides insights into trichome evolution.</title>
        <authorList>
            <person name="Zhong Y."/>
            <person name="Wu W."/>
            <person name="Sun C."/>
            <person name="Zou P."/>
            <person name="Liu Y."/>
            <person name="Dai S."/>
            <person name="Zhou R."/>
        </authorList>
    </citation>
    <scope>NUCLEOTIDE SEQUENCE [LARGE SCALE GENOMIC DNA]</scope>
</reference>
<gene>
    <name evidence="1" type="ORF">MLD38_007110</name>
</gene>
<evidence type="ECO:0000313" key="1">
    <source>
        <dbReference type="EMBL" id="KAI4380990.1"/>
    </source>
</evidence>
<evidence type="ECO:0000313" key="2">
    <source>
        <dbReference type="Proteomes" id="UP001057402"/>
    </source>
</evidence>
<keyword evidence="2" id="KW-1185">Reference proteome</keyword>
<sequence length="846" mass="92690">MAISDEELRLQLSETGNQLLLLLQPPSSSPSVPDHDLLPLLDKVEGLLSKIEQSPPESILDTLPPFVKALIDDKLITHSDEEIKVVVASCISEITRITAPDAPYEDHQMKDVFRLIVSSFENLHDKSSRSYSKRTSILETVARVRSCVVMLDLECHTLILEMFQHFLKSIRDYHPKNVAESMVTIMALIIEESEDVSPELLSCLLACVRKDSKEVLHAAQALVEKVLANCASILKPCFGELLQTLGSSLDDYNDAVASIFRDAGAIGMNHKHAPEEHKVDKPVPPRNDPVLRTPKLRITNMAIQKKEAGSVSEKEEHRDGGNRSKSDTAVDTNNVKKLVDDDDANLESLRVNKKRKGRQLDGSQNSRKKEAKKLHGNEKEQNNDNLDDEASKGEQVGKQSKKPGRRKKRDDAKEVARCTTEVSKDESEGISDSEMKDQLHSHKLSVGDSADAKSAITLKISRKSNEDRGEVGEKCAKTSSKMINKSKIIRDGSSLKKQKNKKQPSSEKEASGTGAEKSAVKQKKKVVSSSSKLLSKSDKDKVQSSETPKASSKGKGTPAKKSSDVKGYGMDLVGSKIRVWWPRDRQFYTGVVDSFDPEKKKHKVVYSDGDKEILNLQKEKWELVAEATGSEQDEARDDGNADGSLELAHKERMTKGMEESATREGKKELMSKKDRDGSSGKGKATSLKSGQKRSVGKPGKNSKNKSKDPAELSGKKPDASSGKADEDDDGEEKAASFDEPDDDDLLSLRASIKSIKSKGKAGKLKELKNVSSGEDKSKMGGKPESVDSDGLDNRKVNVSNEQKVVNEKADDGAGGEEPTEEASGRVPEKGNEGTEPNTGKKRPRAA</sequence>
<comment type="caution">
    <text evidence="1">The sequence shown here is derived from an EMBL/GenBank/DDBJ whole genome shotgun (WGS) entry which is preliminary data.</text>
</comment>
<proteinExistence type="predicted"/>
<dbReference type="EMBL" id="CM042882">
    <property type="protein sequence ID" value="KAI4380990.1"/>
    <property type="molecule type" value="Genomic_DNA"/>
</dbReference>
<protein>
    <submittedName>
        <fullName evidence="1">Uncharacterized protein</fullName>
    </submittedName>
</protein>